<accession>A0ACD3YTL0</accession>
<sequence length="189" mass="21490">MGVKVLLQKNDGTWKRISESVVAEINAGNVSGTVPYSPILRIETWVVQLTFKYLPDNDFENLQDLLGTTFDKAVYYLVLPMTDPDSPPESHRTGYWPLSPTMAVDAKDELHRELSAESFDCLLFSPEAQYGLVVRKVGDVSERLGYLNIKPFVMRKDGPSESESTLEYYRSEKRFTDYLPMTTKTVMFG</sequence>
<proteinExistence type="predicted"/>
<evidence type="ECO:0000313" key="1">
    <source>
        <dbReference type="EMBL" id="UPK92294.1"/>
    </source>
</evidence>
<keyword evidence="2" id="KW-1185">Reference proteome</keyword>
<gene>
    <name evidence="1" type="ORF">LCI18_003229</name>
</gene>
<dbReference type="EMBL" id="CP090032">
    <property type="protein sequence ID" value="UPK92294.1"/>
    <property type="molecule type" value="Genomic_DNA"/>
</dbReference>
<protein>
    <submittedName>
        <fullName evidence="1">Uncharacterized protein</fullName>
    </submittedName>
</protein>
<evidence type="ECO:0000313" key="2">
    <source>
        <dbReference type="Proteomes" id="UP000830768"/>
    </source>
</evidence>
<dbReference type="Proteomes" id="UP000830768">
    <property type="component" value="Chromosome 3"/>
</dbReference>
<reference evidence="1" key="1">
    <citation type="submission" date="2021-11" db="EMBL/GenBank/DDBJ databases">
        <title>Fusarium solani-melongenae Genome sequencing and assembly.</title>
        <authorList>
            <person name="Xie S."/>
            <person name="Huang L."/>
            <person name="Zhang X."/>
        </authorList>
    </citation>
    <scope>NUCLEOTIDE SEQUENCE</scope>
    <source>
        <strain evidence="1">CRI 24-3</strain>
    </source>
</reference>
<name>A0ACD3YTL0_FUSSC</name>
<organism evidence="1 2">
    <name type="scientific">Fusarium solani subsp. cucurbitae</name>
    <name type="common">Neocosmosporum cucurbitae</name>
    <dbReference type="NCBI Taxonomy" id="2747967"/>
    <lineage>
        <taxon>Eukaryota</taxon>
        <taxon>Fungi</taxon>
        <taxon>Dikarya</taxon>
        <taxon>Ascomycota</taxon>
        <taxon>Pezizomycotina</taxon>
        <taxon>Sordariomycetes</taxon>
        <taxon>Hypocreomycetidae</taxon>
        <taxon>Hypocreales</taxon>
        <taxon>Nectriaceae</taxon>
        <taxon>Fusarium</taxon>
        <taxon>Fusarium solani species complex</taxon>
    </lineage>
</organism>